<protein>
    <submittedName>
        <fullName evidence="1">Uncharacterized protein</fullName>
    </submittedName>
</protein>
<dbReference type="Proteomes" id="UP000001542">
    <property type="component" value="Unassembled WGS sequence"/>
</dbReference>
<organism evidence="1 2">
    <name type="scientific">Trichomonas vaginalis (strain ATCC PRA-98 / G3)</name>
    <dbReference type="NCBI Taxonomy" id="412133"/>
    <lineage>
        <taxon>Eukaryota</taxon>
        <taxon>Metamonada</taxon>
        <taxon>Parabasalia</taxon>
        <taxon>Trichomonadida</taxon>
        <taxon>Trichomonadidae</taxon>
        <taxon>Trichomonas</taxon>
    </lineage>
</organism>
<sequence>MTPVDCDEKAVRYSSRDGKYLTNVPFALSFREKMKMEDFQVFDKKDKKLHGFSESLFASQVLSVSALNGKFDKTGVWEVFGTRPYAEKNYKLTQGQYLSTFNVFADNITLNDTVKDLMTQMRKHMNYQLKRGAPWASLNTYATNYSEGKVQDGCFTVLSSLGEFKIGGPVKDFLFHSTANSSYCSLNLFSYNVKSSKDNIYNLVHTHTSNFFSFRESKAFLKGVKYAATKIDLNSKIGDALNEVIDYQKQVMKKNNTIAKIVKF</sequence>
<evidence type="ECO:0000313" key="1">
    <source>
        <dbReference type="EMBL" id="EAY09785.1"/>
    </source>
</evidence>
<dbReference type="RefSeq" id="XP_001322008.1">
    <property type="nucleotide sequence ID" value="XM_001321973.1"/>
</dbReference>
<proteinExistence type="predicted"/>
<dbReference type="KEGG" id="tva:4767712"/>
<dbReference type="EMBL" id="DS113350">
    <property type="protein sequence ID" value="EAY09785.1"/>
    <property type="molecule type" value="Genomic_DNA"/>
</dbReference>
<reference evidence="1" key="2">
    <citation type="journal article" date="2007" name="Science">
        <title>Draft genome sequence of the sexually transmitted pathogen Trichomonas vaginalis.</title>
        <authorList>
            <person name="Carlton J.M."/>
            <person name="Hirt R.P."/>
            <person name="Silva J.C."/>
            <person name="Delcher A.L."/>
            <person name="Schatz M."/>
            <person name="Zhao Q."/>
            <person name="Wortman J.R."/>
            <person name="Bidwell S.L."/>
            <person name="Alsmark U.C.M."/>
            <person name="Besteiro S."/>
            <person name="Sicheritz-Ponten T."/>
            <person name="Noel C.J."/>
            <person name="Dacks J.B."/>
            <person name="Foster P.G."/>
            <person name="Simillion C."/>
            <person name="Van de Peer Y."/>
            <person name="Miranda-Saavedra D."/>
            <person name="Barton G.J."/>
            <person name="Westrop G.D."/>
            <person name="Mueller S."/>
            <person name="Dessi D."/>
            <person name="Fiori P.L."/>
            <person name="Ren Q."/>
            <person name="Paulsen I."/>
            <person name="Zhang H."/>
            <person name="Bastida-Corcuera F.D."/>
            <person name="Simoes-Barbosa A."/>
            <person name="Brown M.T."/>
            <person name="Hayes R.D."/>
            <person name="Mukherjee M."/>
            <person name="Okumura C.Y."/>
            <person name="Schneider R."/>
            <person name="Smith A.J."/>
            <person name="Vanacova S."/>
            <person name="Villalvazo M."/>
            <person name="Haas B.J."/>
            <person name="Pertea M."/>
            <person name="Feldblyum T.V."/>
            <person name="Utterback T.R."/>
            <person name="Shu C.L."/>
            <person name="Osoegawa K."/>
            <person name="de Jong P.J."/>
            <person name="Hrdy I."/>
            <person name="Horvathova L."/>
            <person name="Zubacova Z."/>
            <person name="Dolezal P."/>
            <person name="Malik S.B."/>
            <person name="Logsdon J.M. Jr."/>
            <person name="Henze K."/>
            <person name="Gupta A."/>
            <person name="Wang C.C."/>
            <person name="Dunne R.L."/>
            <person name="Upcroft J.A."/>
            <person name="Upcroft P."/>
            <person name="White O."/>
            <person name="Salzberg S.L."/>
            <person name="Tang P."/>
            <person name="Chiu C.-H."/>
            <person name="Lee Y.-S."/>
            <person name="Embley T.M."/>
            <person name="Coombs G.H."/>
            <person name="Mottram J.C."/>
            <person name="Tachezy J."/>
            <person name="Fraser-Liggett C.M."/>
            <person name="Johnson P.J."/>
        </authorList>
    </citation>
    <scope>NUCLEOTIDE SEQUENCE [LARGE SCALE GENOMIC DNA]</scope>
    <source>
        <strain evidence="1">G3</strain>
    </source>
</reference>
<keyword evidence="2" id="KW-1185">Reference proteome</keyword>
<gene>
    <name evidence="1" type="ORF">TVAG_137750</name>
</gene>
<dbReference type="AlphaFoldDB" id="A2EC10"/>
<accession>A2EC10</accession>
<reference evidence="1" key="1">
    <citation type="submission" date="2006-10" db="EMBL/GenBank/DDBJ databases">
        <authorList>
            <person name="Amadeo P."/>
            <person name="Zhao Q."/>
            <person name="Wortman J."/>
            <person name="Fraser-Liggett C."/>
            <person name="Carlton J."/>
        </authorList>
    </citation>
    <scope>NUCLEOTIDE SEQUENCE</scope>
    <source>
        <strain evidence="1">G3</strain>
    </source>
</reference>
<dbReference type="VEuPathDB" id="TrichDB:TVAG_137750"/>
<dbReference type="VEuPathDB" id="TrichDB:TVAGG3_0269300"/>
<evidence type="ECO:0000313" key="2">
    <source>
        <dbReference type="Proteomes" id="UP000001542"/>
    </source>
</evidence>
<dbReference type="OrthoDB" id="10654842at2759"/>
<name>A2EC10_TRIV3</name>
<dbReference type="InParanoid" id="A2EC10"/>